<dbReference type="Pfam" id="PF24883">
    <property type="entry name" value="NPHP3_N"/>
    <property type="match status" value="1"/>
</dbReference>
<dbReference type="InterPro" id="IPR056884">
    <property type="entry name" value="NPHP3-like_N"/>
</dbReference>
<feature type="domain" description="Nephrocystin 3-like N-terminal" evidence="3">
    <location>
        <begin position="239"/>
        <end position="321"/>
    </location>
</feature>
<evidence type="ECO:0000256" key="1">
    <source>
        <dbReference type="ARBA" id="ARBA00022737"/>
    </source>
</evidence>
<dbReference type="EMBL" id="ML179275">
    <property type="protein sequence ID" value="THU92549.1"/>
    <property type="molecule type" value="Genomic_DNA"/>
</dbReference>
<evidence type="ECO:0000259" key="3">
    <source>
        <dbReference type="Pfam" id="PF24883"/>
    </source>
</evidence>
<dbReference type="Gene3D" id="3.40.50.300">
    <property type="entry name" value="P-loop containing nucleotide triphosphate hydrolases"/>
    <property type="match status" value="1"/>
</dbReference>
<reference evidence="4 5" key="1">
    <citation type="journal article" date="2019" name="Nat. Ecol. Evol.">
        <title>Megaphylogeny resolves global patterns of mushroom evolution.</title>
        <authorList>
            <person name="Varga T."/>
            <person name="Krizsan K."/>
            <person name="Foldi C."/>
            <person name="Dima B."/>
            <person name="Sanchez-Garcia M."/>
            <person name="Sanchez-Ramirez S."/>
            <person name="Szollosi G.J."/>
            <person name="Szarkandi J.G."/>
            <person name="Papp V."/>
            <person name="Albert L."/>
            <person name="Andreopoulos W."/>
            <person name="Angelini C."/>
            <person name="Antonin V."/>
            <person name="Barry K.W."/>
            <person name="Bougher N.L."/>
            <person name="Buchanan P."/>
            <person name="Buyck B."/>
            <person name="Bense V."/>
            <person name="Catcheside P."/>
            <person name="Chovatia M."/>
            <person name="Cooper J."/>
            <person name="Damon W."/>
            <person name="Desjardin D."/>
            <person name="Finy P."/>
            <person name="Geml J."/>
            <person name="Haridas S."/>
            <person name="Hughes K."/>
            <person name="Justo A."/>
            <person name="Karasinski D."/>
            <person name="Kautmanova I."/>
            <person name="Kiss B."/>
            <person name="Kocsube S."/>
            <person name="Kotiranta H."/>
            <person name="LaButti K.M."/>
            <person name="Lechner B.E."/>
            <person name="Liimatainen K."/>
            <person name="Lipzen A."/>
            <person name="Lukacs Z."/>
            <person name="Mihaltcheva S."/>
            <person name="Morgado L.N."/>
            <person name="Niskanen T."/>
            <person name="Noordeloos M.E."/>
            <person name="Ohm R.A."/>
            <person name="Ortiz-Santana B."/>
            <person name="Ovrebo C."/>
            <person name="Racz N."/>
            <person name="Riley R."/>
            <person name="Savchenko A."/>
            <person name="Shiryaev A."/>
            <person name="Soop K."/>
            <person name="Spirin V."/>
            <person name="Szebenyi C."/>
            <person name="Tomsovsky M."/>
            <person name="Tulloss R.E."/>
            <person name="Uehling J."/>
            <person name="Grigoriev I.V."/>
            <person name="Vagvolgyi C."/>
            <person name="Papp T."/>
            <person name="Martin F.M."/>
            <person name="Miettinen O."/>
            <person name="Hibbett D.S."/>
            <person name="Nagy L.G."/>
        </authorList>
    </citation>
    <scope>NUCLEOTIDE SEQUENCE [LARGE SCALE GENOMIC DNA]</scope>
    <source>
        <strain evidence="4 5">CBS 962.96</strain>
    </source>
</reference>
<dbReference type="InterPro" id="IPR027417">
    <property type="entry name" value="P-loop_NTPase"/>
</dbReference>
<keyword evidence="1" id="KW-0677">Repeat</keyword>
<gene>
    <name evidence="4" type="ORF">K435DRAFT_862352</name>
</gene>
<dbReference type="Proteomes" id="UP000297245">
    <property type="component" value="Unassembled WGS sequence"/>
</dbReference>
<dbReference type="SUPFAM" id="SSF52540">
    <property type="entry name" value="P-loop containing nucleoside triphosphate hydrolases"/>
    <property type="match status" value="1"/>
</dbReference>
<sequence length="508" mass="56378">MDQSETEINRKHKSLQQSDGTLGPRQKKSNTLATSADNLPEDNSGAIAQFDDNASSFGRSTNNMPSNNTNTVTQVQQSDAPPLGTNPSTVTSPGETESQDRDMLDRKRTGTHGFEHAHNNQFVNSCMNITGGDSNLTQIYYSESELAKLEKKMDPIRNPAKKLMNACQGPGFNCLENSKHGLPVLKVQPRLPGSLGLLAQLRKRAPLHLSAVIPSLRFTTFIQSPFLSLSPLPYIKTNYGKKLIATFDEDISLKASGLPVHQQLSTFLSPDELIDQIDKNIVIIIDGLDEWGTDSDRQILLQGLLNLCKNVSRIKMVITSRPAEDINQAMNSSLVRIFNLDKSYDIDSDIKVYIDSWLENVPIKLSPSQIEKLIKKADGLFIWIVTALLYVKSGMNLKARLTTVISTEQAKNAAQNPYQALDTLYSKVLEGVFSDEENAGCFKTVMSVLLVTEEPISIGTLGRMLDVEGTTVDRFHYLEKGIWEMVNQARRWSYAVVKDMHKSVDEGA</sequence>
<evidence type="ECO:0000313" key="4">
    <source>
        <dbReference type="EMBL" id="THU92549.1"/>
    </source>
</evidence>
<name>A0A4S8LSQ3_DENBC</name>
<feature type="compositionally biased region" description="Polar residues" evidence="2">
    <location>
        <begin position="74"/>
        <end position="96"/>
    </location>
</feature>
<dbReference type="OrthoDB" id="163438at2759"/>
<protein>
    <recommendedName>
        <fullName evidence="3">Nephrocystin 3-like N-terminal domain-containing protein</fullName>
    </recommendedName>
</protein>
<feature type="compositionally biased region" description="Low complexity" evidence="2">
    <location>
        <begin position="61"/>
        <end position="73"/>
    </location>
</feature>
<evidence type="ECO:0000313" key="5">
    <source>
        <dbReference type="Proteomes" id="UP000297245"/>
    </source>
</evidence>
<dbReference type="AlphaFoldDB" id="A0A4S8LSQ3"/>
<accession>A0A4S8LSQ3</accession>
<keyword evidence="5" id="KW-1185">Reference proteome</keyword>
<dbReference type="PANTHER" id="PTHR10039">
    <property type="entry name" value="AMELOGENIN"/>
    <property type="match status" value="1"/>
</dbReference>
<evidence type="ECO:0000256" key="2">
    <source>
        <dbReference type="SAM" id="MobiDB-lite"/>
    </source>
</evidence>
<feature type="region of interest" description="Disordered" evidence="2">
    <location>
        <begin position="1"/>
        <end position="103"/>
    </location>
</feature>
<organism evidence="4 5">
    <name type="scientific">Dendrothele bispora (strain CBS 962.96)</name>
    <dbReference type="NCBI Taxonomy" id="1314807"/>
    <lineage>
        <taxon>Eukaryota</taxon>
        <taxon>Fungi</taxon>
        <taxon>Dikarya</taxon>
        <taxon>Basidiomycota</taxon>
        <taxon>Agaricomycotina</taxon>
        <taxon>Agaricomycetes</taxon>
        <taxon>Agaricomycetidae</taxon>
        <taxon>Agaricales</taxon>
        <taxon>Agaricales incertae sedis</taxon>
        <taxon>Dendrothele</taxon>
    </lineage>
</organism>
<proteinExistence type="predicted"/>